<comment type="caution">
    <text evidence="2">The sequence shown here is derived from an EMBL/GenBank/DDBJ whole genome shotgun (WGS) entry which is preliminary data.</text>
</comment>
<organism evidence="2 3">
    <name type="scientific">Sphingomonas agrestis</name>
    <dbReference type="NCBI Taxonomy" id="3080540"/>
    <lineage>
        <taxon>Bacteria</taxon>
        <taxon>Pseudomonadati</taxon>
        <taxon>Pseudomonadota</taxon>
        <taxon>Alphaproteobacteria</taxon>
        <taxon>Sphingomonadales</taxon>
        <taxon>Sphingomonadaceae</taxon>
        <taxon>Sphingomonas</taxon>
    </lineage>
</organism>
<gene>
    <name evidence="2" type="ORF">RZN05_20190</name>
</gene>
<evidence type="ECO:0000313" key="2">
    <source>
        <dbReference type="EMBL" id="MDV3459325.1"/>
    </source>
</evidence>
<dbReference type="Pfam" id="PF19780">
    <property type="entry name" value="DUF6265"/>
    <property type="match status" value="1"/>
</dbReference>
<feature type="domain" description="DUF6265" evidence="1">
    <location>
        <begin position="15"/>
        <end position="119"/>
    </location>
</feature>
<sequence length="140" mass="16088">MLFAALLLAQQPDLSWLAGHWCTEPRDGKVICETWTPMDKGRMHGTGTSRMGTSVRTNEAMMIMVSESGIFFHAEPANQKPTDFWMAKFDSAARSVTFEERSHDYPQRVRYWREGEALLTEISMLDGSRAVRWTFHRTAE</sequence>
<reference evidence="2 3" key="1">
    <citation type="submission" date="2023-10" db="EMBL/GenBank/DDBJ databases">
        <title>Sphingomonas sp. HF-S4 16S ribosomal RNA gene Genome sequencing and assembly.</title>
        <authorList>
            <person name="Lee H."/>
        </authorList>
    </citation>
    <scope>NUCLEOTIDE SEQUENCE [LARGE SCALE GENOMIC DNA]</scope>
    <source>
        <strain evidence="2 3">HF-S4</strain>
    </source>
</reference>
<name>A0ABU3YD53_9SPHN</name>
<dbReference type="RefSeq" id="WP_317228474.1">
    <property type="nucleotide sequence ID" value="NZ_JAWJEJ010000002.1"/>
</dbReference>
<dbReference type="EMBL" id="JAWJEJ010000002">
    <property type="protein sequence ID" value="MDV3459325.1"/>
    <property type="molecule type" value="Genomic_DNA"/>
</dbReference>
<keyword evidence="3" id="KW-1185">Reference proteome</keyword>
<proteinExistence type="predicted"/>
<protein>
    <submittedName>
        <fullName evidence="2">DUF6265 family protein</fullName>
    </submittedName>
</protein>
<dbReference type="Proteomes" id="UP001273531">
    <property type="component" value="Unassembled WGS sequence"/>
</dbReference>
<evidence type="ECO:0000259" key="1">
    <source>
        <dbReference type="Pfam" id="PF19780"/>
    </source>
</evidence>
<evidence type="ECO:0000313" key="3">
    <source>
        <dbReference type="Proteomes" id="UP001273531"/>
    </source>
</evidence>
<dbReference type="InterPro" id="IPR046232">
    <property type="entry name" value="DUF6265"/>
</dbReference>
<accession>A0ABU3YD53</accession>